<feature type="transmembrane region" description="Helical" evidence="7">
    <location>
        <begin position="285"/>
        <end position="310"/>
    </location>
</feature>
<feature type="transmembrane region" description="Helical" evidence="7">
    <location>
        <begin position="378"/>
        <end position="407"/>
    </location>
</feature>
<dbReference type="Proteomes" id="UP000231564">
    <property type="component" value="Chromosome MARIT"/>
</dbReference>
<evidence type="ECO:0000256" key="1">
    <source>
        <dbReference type="ARBA" id="ARBA00004651"/>
    </source>
</evidence>
<evidence type="ECO:0000259" key="9">
    <source>
        <dbReference type="Pfam" id="PF12704"/>
    </source>
</evidence>
<keyword evidence="4 7" id="KW-0812">Transmembrane</keyword>
<protein>
    <submittedName>
        <fullName evidence="10">Lipoprotein-releasing system transmembrane protein</fullName>
    </submittedName>
</protein>
<accession>A0A2H1EA54</accession>
<evidence type="ECO:0000256" key="5">
    <source>
        <dbReference type="ARBA" id="ARBA00022989"/>
    </source>
</evidence>
<feature type="domain" description="MacB-like periplasmic core" evidence="9">
    <location>
        <begin position="37"/>
        <end position="246"/>
    </location>
</feature>
<dbReference type="EMBL" id="LT634361">
    <property type="protein sequence ID" value="SFZ82643.1"/>
    <property type="molecule type" value="Genomic_DNA"/>
</dbReference>
<evidence type="ECO:0000313" key="11">
    <source>
        <dbReference type="Proteomes" id="UP000231564"/>
    </source>
</evidence>
<dbReference type="PANTHER" id="PTHR30489">
    <property type="entry name" value="LIPOPROTEIN-RELEASING SYSTEM TRANSMEMBRANE PROTEIN LOLE"/>
    <property type="match status" value="1"/>
</dbReference>
<dbReference type="STRING" id="1349785.GCA_000509405_02212"/>
<feature type="domain" description="ABC3 transporter permease C-terminal" evidence="8">
    <location>
        <begin position="286"/>
        <end position="412"/>
    </location>
</feature>
<reference evidence="10 11" key="1">
    <citation type="submission" date="2016-11" db="EMBL/GenBank/DDBJ databases">
        <authorList>
            <person name="Jaros S."/>
            <person name="Januszkiewicz K."/>
            <person name="Wedrychowicz H."/>
        </authorList>
    </citation>
    <scope>NUCLEOTIDE SEQUENCE [LARGE SCALE GENOMIC DNA]</scope>
    <source>
        <strain evidence="10">NCIMB 2154T</strain>
    </source>
</reference>
<gene>
    <name evidence="10" type="ORF">MARIT_1684</name>
</gene>
<dbReference type="AlphaFoldDB" id="A0A2H1EA54"/>
<evidence type="ECO:0000259" key="8">
    <source>
        <dbReference type="Pfam" id="PF02687"/>
    </source>
</evidence>
<dbReference type="Pfam" id="PF12704">
    <property type="entry name" value="MacB_PCD"/>
    <property type="match status" value="1"/>
</dbReference>
<keyword evidence="6 7" id="KW-0472">Membrane</keyword>
<evidence type="ECO:0000256" key="3">
    <source>
        <dbReference type="ARBA" id="ARBA00022475"/>
    </source>
</evidence>
<dbReference type="GO" id="GO:0044874">
    <property type="term" value="P:lipoprotein localization to outer membrane"/>
    <property type="evidence" value="ECO:0007669"/>
    <property type="project" value="TreeGrafter"/>
</dbReference>
<evidence type="ECO:0000256" key="2">
    <source>
        <dbReference type="ARBA" id="ARBA00005236"/>
    </source>
</evidence>
<dbReference type="GO" id="GO:0098797">
    <property type="term" value="C:plasma membrane protein complex"/>
    <property type="evidence" value="ECO:0007669"/>
    <property type="project" value="TreeGrafter"/>
</dbReference>
<dbReference type="InterPro" id="IPR025857">
    <property type="entry name" value="MacB_PCD"/>
</dbReference>
<dbReference type="KEGG" id="tmar:MARIT_1684"/>
<keyword evidence="3" id="KW-1003">Cell membrane</keyword>
<dbReference type="InterPro" id="IPR051447">
    <property type="entry name" value="Lipoprotein-release_system"/>
</dbReference>
<dbReference type="InterPro" id="IPR003838">
    <property type="entry name" value="ABC3_permease_C"/>
</dbReference>
<feature type="transmembrane region" description="Helical" evidence="7">
    <location>
        <begin position="34"/>
        <end position="59"/>
    </location>
</feature>
<evidence type="ECO:0000256" key="4">
    <source>
        <dbReference type="ARBA" id="ARBA00022692"/>
    </source>
</evidence>
<evidence type="ECO:0000313" key="10">
    <source>
        <dbReference type="EMBL" id="SFZ82643.1"/>
    </source>
</evidence>
<sequence>MELLNFIISLNYELFIAKRIAAGKAHKNSISSPIIKIAITAIALGIIIMLIAIATAAGLQHKIRDKMSGFKGHIQITNYDNNNSDISTVPISKYQDFYPNFKNIKGVRNVQVFANKGGVIRTPKDFEGVIFKGVSGDYDWSFFKEYLVEGRLPNFQLNRNKEIIVSRSLANRLSLKVKDTIQVWFDSKTKAKFKLRKPIIVGIYNTGFEQFDKNIVIGDIREVQKINKWAENEVGGFEVLLNNFDDVVQKGDEIYGSIGATLNSMTIIDNNPAIFEWIELFDNNVWFIIGIMILIAGINMITALLVLILERVQMIGILKALGSSNWSIRKIFLYNASSLILKGLFWGNIIGLSILLIQKYFKVISLNPATYYVTTVPIHINILAILLLNVGTLILCYLMLVIPSYIITKIHPSKSIRFA</sequence>
<keyword evidence="11" id="KW-1185">Reference proteome</keyword>
<organism evidence="10 11">
    <name type="scientific">Tenacibaculum maritimum NCIMB 2154</name>
    <dbReference type="NCBI Taxonomy" id="1349785"/>
    <lineage>
        <taxon>Bacteria</taxon>
        <taxon>Pseudomonadati</taxon>
        <taxon>Bacteroidota</taxon>
        <taxon>Flavobacteriia</taxon>
        <taxon>Flavobacteriales</taxon>
        <taxon>Flavobacteriaceae</taxon>
        <taxon>Tenacibaculum</taxon>
    </lineage>
</organism>
<proteinExistence type="inferred from homology"/>
<evidence type="ECO:0000256" key="7">
    <source>
        <dbReference type="SAM" id="Phobius"/>
    </source>
</evidence>
<evidence type="ECO:0000256" key="6">
    <source>
        <dbReference type="ARBA" id="ARBA00023136"/>
    </source>
</evidence>
<comment type="similarity">
    <text evidence="2">Belongs to the ABC-4 integral membrane protein family. LolC/E subfamily.</text>
</comment>
<comment type="subcellular location">
    <subcellularLocation>
        <location evidence="1">Cell membrane</location>
        <topology evidence="1">Multi-pass membrane protein</topology>
    </subcellularLocation>
</comment>
<keyword evidence="5 7" id="KW-1133">Transmembrane helix</keyword>
<dbReference type="PANTHER" id="PTHR30489:SF0">
    <property type="entry name" value="LIPOPROTEIN-RELEASING SYSTEM TRANSMEMBRANE PROTEIN LOLE"/>
    <property type="match status" value="1"/>
</dbReference>
<keyword evidence="10" id="KW-0449">Lipoprotein</keyword>
<name>A0A2H1EA54_9FLAO</name>
<dbReference type="Pfam" id="PF02687">
    <property type="entry name" value="FtsX"/>
    <property type="match status" value="1"/>
</dbReference>
<feature type="transmembrane region" description="Helical" evidence="7">
    <location>
        <begin position="331"/>
        <end position="358"/>
    </location>
</feature>